<keyword evidence="1" id="KW-1133">Transmembrane helix</keyword>
<keyword evidence="1" id="KW-0812">Transmembrane</keyword>
<evidence type="ECO:0000313" key="2">
    <source>
        <dbReference type="EMBL" id="GAA0443823.1"/>
    </source>
</evidence>
<accession>A0ABP3J6G4</accession>
<reference evidence="3" key="1">
    <citation type="journal article" date="2019" name="Int. J. Syst. Evol. Microbiol.">
        <title>The Global Catalogue of Microorganisms (GCM) 10K type strain sequencing project: providing services to taxonomists for standard genome sequencing and annotation.</title>
        <authorList>
            <consortium name="The Broad Institute Genomics Platform"/>
            <consortium name="The Broad Institute Genome Sequencing Center for Infectious Disease"/>
            <person name="Wu L."/>
            <person name="Ma J."/>
        </authorList>
    </citation>
    <scope>NUCLEOTIDE SEQUENCE [LARGE SCALE GENOMIC DNA]</scope>
    <source>
        <strain evidence="3">JCM 12149</strain>
    </source>
</reference>
<keyword evidence="1" id="KW-0472">Membrane</keyword>
<dbReference type="RefSeq" id="WP_343752966.1">
    <property type="nucleotide sequence ID" value="NZ_BAAADM010000054.1"/>
</dbReference>
<comment type="caution">
    <text evidence="2">The sequence shown here is derived from an EMBL/GenBank/DDBJ whole genome shotgun (WGS) entry which is preliminary data.</text>
</comment>
<keyword evidence="3" id="KW-1185">Reference proteome</keyword>
<organism evidence="2 3">
    <name type="scientific">Lentibacillus halophilus</name>
    <dbReference type="NCBI Taxonomy" id="295065"/>
    <lineage>
        <taxon>Bacteria</taxon>
        <taxon>Bacillati</taxon>
        <taxon>Bacillota</taxon>
        <taxon>Bacilli</taxon>
        <taxon>Bacillales</taxon>
        <taxon>Bacillaceae</taxon>
        <taxon>Lentibacillus</taxon>
    </lineage>
</organism>
<dbReference type="EMBL" id="BAAADM010000054">
    <property type="protein sequence ID" value="GAA0443823.1"/>
    <property type="molecule type" value="Genomic_DNA"/>
</dbReference>
<name>A0ABP3J6G4_9BACI</name>
<protein>
    <recommendedName>
        <fullName evidence="4">DUF4044 domain-containing protein</fullName>
    </recommendedName>
</protein>
<dbReference type="InterPro" id="IPR049722">
    <property type="entry name" value="Prli42-like"/>
</dbReference>
<evidence type="ECO:0008006" key="4">
    <source>
        <dbReference type="Google" id="ProtNLM"/>
    </source>
</evidence>
<feature type="transmembrane region" description="Helical" evidence="1">
    <location>
        <begin position="21"/>
        <end position="44"/>
    </location>
</feature>
<dbReference type="Proteomes" id="UP001501459">
    <property type="component" value="Unassembled WGS sequence"/>
</dbReference>
<proteinExistence type="predicted"/>
<gene>
    <name evidence="2" type="ORF">GCM10008983_21370</name>
</gene>
<evidence type="ECO:0000313" key="3">
    <source>
        <dbReference type="Proteomes" id="UP001501459"/>
    </source>
</evidence>
<evidence type="ECO:0000256" key="1">
    <source>
        <dbReference type="SAM" id="Phobius"/>
    </source>
</evidence>
<dbReference type="NCBIfam" id="NF033880">
    <property type="entry name" value="Prli42"/>
    <property type="match status" value="1"/>
</dbReference>
<sequence length="45" mass="5179">MAQKPATRQAPRKKSKRERRMKVIIYLMIVAMILSTVTMGLATFI</sequence>